<dbReference type="KEGG" id="tsi:TSIB_1448"/>
<dbReference type="NCBIfam" id="TIGR02608">
    <property type="entry name" value="delta_60_rpt"/>
    <property type="match status" value="7"/>
</dbReference>
<dbReference type="EMBL" id="CP001463">
    <property type="protein sequence ID" value="ACS90499.1"/>
    <property type="molecule type" value="Genomic_DNA"/>
</dbReference>
<reference evidence="3 4" key="1">
    <citation type="journal article" date="2009" name="Appl. Environ. Microbiol.">
        <title>Metabolic versatility and indigenous origin of the archaeon Thermococcus sibiricus, isolated from a siberian oil reservoir, as revealed by genome analysis.</title>
        <authorList>
            <person name="Mardanov A.V."/>
            <person name="Ravin N.V."/>
            <person name="Svetlitchnyi V.A."/>
            <person name="Beletsky A.V."/>
            <person name="Miroshnichenko M.L."/>
            <person name="Bonch-Osmolovskaya E.A."/>
            <person name="Skryabin K.G."/>
        </authorList>
    </citation>
    <scope>NUCLEOTIDE SEQUENCE [LARGE SCALE GENOMIC DNA]</scope>
    <source>
        <strain evidence="4">DSM 12597 / MM 739</strain>
    </source>
</reference>
<dbReference type="STRING" id="604354.TSIB_1448"/>
<dbReference type="HOGENOM" id="CLU_304770_0_0_2"/>
<dbReference type="RefSeq" id="WP_015849716.1">
    <property type="nucleotide sequence ID" value="NC_012883.1"/>
</dbReference>
<feature type="transmembrane region" description="Helical" evidence="2">
    <location>
        <begin position="946"/>
        <end position="966"/>
    </location>
</feature>
<keyword evidence="3" id="KW-0418">Kinase</keyword>
<dbReference type="Pfam" id="PF17164">
    <property type="entry name" value="DUF5122"/>
    <property type="match status" value="3"/>
</dbReference>
<evidence type="ECO:0000256" key="1">
    <source>
        <dbReference type="SAM" id="MobiDB-lite"/>
    </source>
</evidence>
<gene>
    <name evidence="3" type="ordered locus">TSIB_1448</name>
</gene>
<dbReference type="GeneID" id="68745777"/>
<keyword evidence="2" id="KW-0812">Transmembrane</keyword>
<dbReference type="Proteomes" id="UP000009079">
    <property type="component" value="Chromosome"/>
</dbReference>
<dbReference type="GO" id="GO:0016301">
    <property type="term" value="F:kinase activity"/>
    <property type="evidence" value="ECO:0007669"/>
    <property type="project" value="UniProtKB-KW"/>
</dbReference>
<keyword evidence="2" id="KW-0472">Membrane</keyword>
<dbReference type="InterPro" id="IPR011047">
    <property type="entry name" value="Quinoprotein_ADH-like_sf"/>
</dbReference>
<dbReference type="InterPro" id="IPR011042">
    <property type="entry name" value="6-blade_b-propeller_TolB-like"/>
</dbReference>
<dbReference type="AlphaFoldDB" id="C6A4F4"/>
<accession>C6A4F4</accession>
<evidence type="ECO:0000313" key="4">
    <source>
        <dbReference type="Proteomes" id="UP000009079"/>
    </source>
</evidence>
<dbReference type="eggNOG" id="arCOG02559">
    <property type="taxonomic scope" value="Archaea"/>
</dbReference>
<dbReference type="SUPFAM" id="SSF50998">
    <property type="entry name" value="Quinoprotein alcohol dehydrogenase-like"/>
    <property type="match status" value="1"/>
</dbReference>
<dbReference type="Gene3D" id="2.80.10.50">
    <property type="match status" value="2"/>
</dbReference>
<keyword evidence="3" id="KW-0808">Transferase</keyword>
<evidence type="ECO:0000313" key="3">
    <source>
        <dbReference type="EMBL" id="ACS90499.1"/>
    </source>
</evidence>
<sequence length="974" mass="104197">MSKKHKVKFEEKIKSPVIILWIVLLFGALTIIPKEAKAENTNWWVKTYGGSGNDYAWPVAIAPNGDLIVAGYTQSFSDSDWGDVWVLRLDANGNVKWQKTYGGSDVDSPVAVAITQNGNIVVAGYTNSFSDGYSDVWVLCLDGSGNVKWQKSYGDWHDDEATMIALTPNGDVIVVGFTVSFGAGSSDFWVLRLDENGNVKWQKTYGGSGEEEAEAVAITLDGDIIVTGWTNSFGAGYEDIWILRLDSGGNIKWQKTYGGSDDERPDAVTIDPNGDIIVASYTGSFENGDFWVFKLDGSGNIKWQKTYGLWGDMGVWAIDKMSPNGIAIAPNGDILLAGWDLLRLSPNGEVKWAKDIGGGGIKVLSDGTAALAGTLCKTTEDLDVDCDVTAVWFNVDEVPNYSGEIWDQNIIVEVYEINAVVQTTNAAVKDSNAKIQDTNADVYDTNAEVETLWSYTPINPSTTKTTTTTATTTTSTSSNEKTNWWVKTYGGNGVDWGNAGGLIPNGDVIVAGGTESFGVGYEDFWVLKLDKGGNVKWQKIYGGSGSEWAISVATADNGDSIVAGFTNSFGAGYDDAWVLRLDANGNVKWQKTYGGNDDDLIRAVTTAPNGDIIATGYTYSFGAGYSDFWVLRLDENGNVKWQMTYGGNDEDYPVAIAVAPNGEIIVTGATLSFGAGGTDVWVLRLDANGNVKWQKTYGGSADEEAYAVAVAENGDIIVAGDTMSFGAGGADFWVLRLDANGNIKWQKAYGGSGDEDAWAIAIVENGDIIVTGESNSFGAGYYDAWLLRLDANGNVKWQKTYGGIDNDDIARAVLIAENSDLIVAGATYSFSVSEADGWVLRLPPDGNLQNCEFCRDSNAQVSETSAEVSTSAAVVGQSNAVVKDTIAEIYDTNANVKTLLAYAPPKDTTTSSRTTTSSTITSSTSTSQGYGTTTTETTEEGDGFEVSVTCGPAAFLVLILIGGAVARIRGRRDD</sequence>
<feature type="compositionally biased region" description="Low complexity" evidence="1">
    <location>
        <begin position="908"/>
        <end position="936"/>
    </location>
</feature>
<dbReference type="InterPro" id="IPR013431">
    <property type="entry name" value="Delta_60_rpt"/>
</dbReference>
<dbReference type="Gene3D" id="2.120.10.30">
    <property type="entry name" value="TolB, C-terminal domain"/>
    <property type="match status" value="2"/>
</dbReference>
<name>C6A4F4_THESM</name>
<keyword evidence="2" id="KW-1133">Transmembrane helix</keyword>
<keyword evidence="4" id="KW-1185">Reference proteome</keyword>
<organism evidence="3 4">
    <name type="scientific">Thermococcus sibiricus (strain DSM 12597 / MM 739)</name>
    <dbReference type="NCBI Taxonomy" id="604354"/>
    <lineage>
        <taxon>Archaea</taxon>
        <taxon>Methanobacteriati</taxon>
        <taxon>Methanobacteriota</taxon>
        <taxon>Thermococci</taxon>
        <taxon>Thermococcales</taxon>
        <taxon>Thermococcaceae</taxon>
        <taxon>Thermococcus</taxon>
    </lineage>
</organism>
<protein>
    <submittedName>
        <fullName evidence="3">Kinase domain protein</fullName>
    </submittedName>
</protein>
<dbReference type="PANTHER" id="PTHR42754">
    <property type="entry name" value="ENDOGLUCANASE"/>
    <property type="match status" value="1"/>
</dbReference>
<dbReference type="SUPFAM" id="SSF75011">
    <property type="entry name" value="3-carboxy-cis,cis-mucoante lactonizing enzyme"/>
    <property type="match status" value="1"/>
</dbReference>
<feature type="region of interest" description="Disordered" evidence="1">
    <location>
        <begin position="905"/>
        <end position="940"/>
    </location>
</feature>
<feature type="transmembrane region" description="Helical" evidence="2">
    <location>
        <begin position="12"/>
        <end position="32"/>
    </location>
</feature>
<proteinExistence type="predicted"/>
<evidence type="ECO:0000256" key="2">
    <source>
        <dbReference type="SAM" id="Phobius"/>
    </source>
</evidence>
<dbReference type="PANTHER" id="PTHR42754:SF1">
    <property type="entry name" value="LIPOPROTEIN"/>
    <property type="match status" value="1"/>
</dbReference>